<comment type="catalytic activity">
    <reaction evidence="1">
        <text>Thiol-dependent hydrolysis of ester, thioester, amide, peptide and isopeptide bonds formed by the C-terminal Gly of ubiquitin (a 76-residue protein attached to proteins as an intracellular targeting signal).</text>
        <dbReference type="EC" id="3.4.19.12"/>
    </reaction>
</comment>
<gene>
    <name evidence="9" type="ORF">ABMA28_013646</name>
</gene>
<dbReference type="GO" id="GO:0004843">
    <property type="term" value="F:cysteine-type deubiquitinase activity"/>
    <property type="evidence" value="ECO:0007669"/>
    <property type="project" value="UniProtKB-EC"/>
</dbReference>
<dbReference type="CDD" id="cd22761">
    <property type="entry name" value="OTU_OTUD6"/>
    <property type="match status" value="1"/>
</dbReference>
<evidence type="ECO:0000313" key="10">
    <source>
        <dbReference type="Proteomes" id="UP001549921"/>
    </source>
</evidence>
<dbReference type="AlphaFoldDB" id="A0ABD0TJ21"/>
<protein>
    <recommendedName>
        <fullName evidence="2">ubiquitinyl hydrolase 1</fullName>
        <ecNumber evidence="2">3.4.19.12</ecNumber>
    </recommendedName>
</protein>
<feature type="region of interest" description="Disordered" evidence="7">
    <location>
        <begin position="94"/>
        <end position="122"/>
    </location>
</feature>
<comment type="caution">
    <text evidence="9">The sequence shown here is derived from an EMBL/GenBank/DDBJ whole genome shotgun (WGS) entry which is preliminary data.</text>
</comment>
<dbReference type="InterPro" id="IPR049772">
    <property type="entry name" value="OTU_OTUD6"/>
</dbReference>
<feature type="compositionally biased region" description="Basic and acidic residues" evidence="7">
    <location>
        <begin position="102"/>
        <end position="122"/>
    </location>
</feature>
<keyword evidence="4" id="KW-0833">Ubl conjugation pathway</keyword>
<dbReference type="FunFam" id="3.90.70.80:FF:000003">
    <property type="entry name" value="OTU domain-containing protein 6B"/>
    <property type="match status" value="1"/>
</dbReference>
<evidence type="ECO:0000313" key="9">
    <source>
        <dbReference type="EMBL" id="KAL0849328.1"/>
    </source>
</evidence>
<evidence type="ECO:0000256" key="3">
    <source>
        <dbReference type="ARBA" id="ARBA00022670"/>
    </source>
</evidence>
<evidence type="ECO:0000256" key="7">
    <source>
        <dbReference type="SAM" id="MobiDB-lite"/>
    </source>
</evidence>
<dbReference type="Pfam" id="PF02338">
    <property type="entry name" value="OTU"/>
    <property type="match status" value="1"/>
</dbReference>
<dbReference type="GO" id="GO:0006508">
    <property type="term" value="P:proteolysis"/>
    <property type="evidence" value="ECO:0007669"/>
    <property type="project" value="UniProtKB-KW"/>
</dbReference>
<accession>A0ABD0TJ21</accession>
<dbReference type="SUPFAM" id="SSF54001">
    <property type="entry name" value="Cysteine proteinases"/>
    <property type="match status" value="1"/>
</dbReference>
<dbReference type="InterPro" id="IPR038765">
    <property type="entry name" value="Papain-like_cys_pep_sf"/>
</dbReference>
<evidence type="ECO:0000256" key="5">
    <source>
        <dbReference type="ARBA" id="ARBA00022801"/>
    </source>
</evidence>
<evidence type="ECO:0000256" key="2">
    <source>
        <dbReference type="ARBA" id="ARBA00012759"/>
    </source>
</evidence>
<evidence type="ECO:0000259" key="8">
    <source>
        <dbReference type="PROSITE" id="PS50802"/>
    </source>
</evidence>
<dbReference type="PROSITE" id="PS50802">
    <property type="entry name" value="OTU"/>
    <property type="match status" value="1"/>
</dbReference>
<evidence type="ECO:0000256" key="6">
    <source>
        <dbReference type="ARBA" id="ARBA00022807"/>
    </source>
</evidence>
<dbReference type="EC" id="3.4.19.12" evidence="2"/>
<keyword evidence="6" id="KW-0788">Thiol protease</keyword>
<dbReference type="PANTHER" id="PTHR12419">
    <property type="entry name" value="OTU DOMAIN CONTAINING PROTEIN"/>
    <property type="match status" value="1"/>
</dbReference>
<keyword evidence="5" id="KW-0378">Hydrolase</keyword>
<feature type="domain" description="OTU" evidence="8">
    <location>
        <begin position="141"/>
        <end position="280"/>
    </location>
</feature>
<name>A0ABD0TJ21_LOXSC</name>
<evidence type="ECO:0000256" key="4">
    <source>
        <dbReference type="ARBA" id="ARBA00022786"/>
    </source>
</evidence>
<evidence type="ECO:0000256" key="1">
    <source>
        <dbReference type="ARBA" id="ARBA00000707"/>
    </source>
</evidence>
<sequence length="287" mass="33385">MDFEKDGDSSVEAKHRKEKKELQAQIQALKKAAKNDKTKKKEILAEIVRLENDMENRHQQELESVQKENKSEKHELVENEVNIENDVAKLKISKAQKRREKKSQLEKEREQQIKLQEKENLHGPRNQELQEISARLKKRNLKIFSIPSDGDCLYKAVAHQMLIVRNETTTAEILRRDVASYIRNNKDDFLPFMTNPDTFDMLNDDAFEVYCDKIENTTVWGGQLEVRALSSSLKCPINIIQASGPECIEQGSEFEGPPLVITYHRHMYRLGEHYNSTCVNEELETEM</sequence>
<dbReference type="Proteomes" id="UP001549921">
    <property type="component" value="Unassembled WGS sequence"/>
</dbReference>
<reference evidence="9 10" key="1">
    <citation type="submission" date="2024-06" db="EMBL/GenBank/DDBJ databases">
        <title>A chromosome-level genome assembly of beet webworm, Loxostege sticticalis.</title>
        <authorList>
            <person name="Zhang Y."/>
        </authorList>
    </citation>
    <scope>NUCLEOTIDE SEQUENCE [LARGE SCALE GENOMIC DNA]</scope>
    <source>
        <strain evidence="9">AQ028</strain>
        <tissue evidence="9">Male pupae</tissue>
    </source>
</reference>
<proteinExistence type="predicted"/>
<dbReference type="InterPro" id="IPR050704">
    <property type="entry name" value="Peptidase_C85-like"/>
</dbReference>
<dbReference type="InterPro" id="IPR003323">
    <property type="entry name" value="OTU_dom"/>
</dbReference>
<organism evidence="9 10">
    <name type="scientific">Loxostege sticticalis</name>
    <name type="common">Beet webworm moth</name>
    <dbReference type="NCBI Taxonomy" id="481309"/>
    <lineage>
        <taxon>Eukaryota</taxon>
        <taxon>Metazoa</taxon>
        <taxon>Ecdysozoa</taxon>
        <taxon>Arthropoda</taxon>
        <taxon>Hexapoda</taxon>
        <taxon>Insecta</taxon>
        <taxon>Pterygota</taxon>
        <taxon>Neoptera</taxon>
        <taxon>Endopterygota</taxon>
        <taxon>Lepidoptera</taxon>
        <taxon>Glossata</taxon>
        <taxon>Ditrysia</taxon>
        <taxon>Pyraloidea</taxon>
        <taxon>Crambidae</taxon>
        <taxon>Pyraustinae</taxon>
        <taxon>Loxostege</taxon>
    </lineage>
</organism>
<dbReference type="EMBL" id="JBEDNZ010000004">
    <property type="protein sequence ID" value="KAL0849328.1"/>
    <property type="molecule type" value="Genomic_DNA"/>
</dbReference>
<dbReference type="PANTHER" id="PTHR12419:SF10">
    <property type="entry name" value="DEUBIQUITINASE OTUD6B"/>
    <property type="match status" value="1"/>
</dbReference>
<dbReference type="Gene3D" id="3.90.70.80">
    <property type="match status" value="1"/>
</dbReference>
<keyword evidence="3" id="KW-0645">Protease</keyword>
<feature type="region of interest" description="Disordered" evidence="7">
    <location>
        <begin position="1"/>
        <end position="21"/>
    </location>
</feature>